<keyword evidence="5 7" id="KW-0472">Membrane</keyword>
<feature type="transmembrane region" description="Helical" evidence="7">
    <location>
        <begin position="172"/>
        <end position="193"/>
    </location>
</feature>
<evidence type="ECO:0000256" key="7">
    <source>
        <dbReference type="SAM" id="Phobius"/>
    </source>
</evidence>
<dbReference type="GO" id="GO:0016020">
    <property type="term" value="C:membrane"/>
    <property type="evidence" value="ECO:0007669"/>
    <property type="project" value="UniProtKB-SubCell"/>
</dbReference>
<evidence type="ECO:0000313" key="8">
    <source>
        <dbReference type="EMBL" id="KAK0064166.1"/>
    </source>
</evidence>
<gene>
    <name evidence="8" type="ORF">Bpfe_006351</name>
</gene>
<feature type="region of interest" description="Disordered" evidence="6">
    <location>
        <begin position="62"/>
        <end position="93"/>
    </location>
</feature>
<feature type="transmembrane region" description="Helical" evidence="7">
    <location>
        <begin position="221"/>
        <end position="240"/>
    </location>
</feature>
<keyword evidence="3 7" id="KW-0812">Transmembrane</keyword>
<dbReference type="Proteomes" id="UP001233172">
    <property type="component" value="Unassembled WGS sequence"/>
</dbReference>
<evidence type="ECO:0000256" key="2">
    <source>
        <dbReference type="ARBA" id="ARBA00006843"/>
    </source>
</evidence>
<comment type="subcellular location">
    <subcellularLocation>
        <location evidence="1">Membrane</location>
    </subcellularLocation>
</comment>
<feature type="compositionally biased region" description="Basic and acidic residues" evidence="6">
    <location>
        <begin position="78"/>
        <end position="93"/>
    </location>
</feature>
<keyword evidence="9" id="KW-1185">Reference proteome</keyword>
<reference evidence="8" key="2">
    <citation type="submission" date="2023-04" db="EMBL/GenBank/DDBJ databases">
        <authorList>
            <person name="Bu L."/>
            <person name="Lu L."/>
            <person name="Laidemitt M.R."/>
            <person name="Zhang S.M."/>
            <person name="Mutuku M."/>
            <person name="Mkoji G."/>
            <person name="Steinauer M."/>
            <person name="Loker E.S."/>
        </authorList>
    </citation>
    <scope>NUCLEOTIDE SEQUENCE</scope>
    <source>
        <strain evidence="8">KasaAsao</strain>
        <tissue evidence="8">Whole Snail</tissue>
    </source>
</reference>
<evidence type="ECO:0000256" key="5">
    <source>
        <dbReference type="ARBA" id="ARBA00023136"/>
    </source>
</evidence>
<organism evidence="8 9">
    <name type="scientific">Biomphalaria pfeifferi</name>
    <name type="common">Bloodfluke planorb</name>
    <name type="synonym">Freshwater snail</name>
    <dbReference type="NCBI Taxonomy" id="112525"/>
    <lineage>
        <taxon>Eukaryota</taxon>
        <taxon>Metazoa</taxon>
        <taxon>Spiralia</taxon>
        <taxon>Lophotrochozoa</taxon>
        <taxon>Mollusca</taxon>
        <taxon>Gastropoda</taxon>
        <taxon>Heterobranchia</taxon>
        <taxon>Euthyneura</taxon>
        <taxon>Panpulmonata</taxon>
        <taxon>Hygrophila</taxon>
        <taxon>Lymnaeoidea</taxon>
        <taxon>Planorbidae</taxon>
        <taxon>Biomphalaria</taxon>
    </lineage>
</organism>
<proteinExistence type="inferred from homology"/>
<dbReference type="InterPro" id="IPR007593">
    <property type="entry name" value="CD225/Dispanin_fam"/>
</dbReference>
<accession>A0AAD8C0D1</accession>
<evidence type="ECO:0000256" key="6">
    <source>
        <dbReference type="SAM" id="MobiDB-lite"/>
    </source>
</evidence>
<feature type="region of interest" description="Disordered" evidence="6">
    <location>
        <begin position="1"/>
        <end position="32"/>
    </location>
</feature>
<comment type="caution">
    <text evidence="8">The sequence shown here is derived from an EMBL/GenBank/DDBJ whole genome shotgun (WGS) entry which is preliminary data.</text>
</comment>
<protein>
    <submittedName>
        <fullName evidence="8">Uncharacterized protein</fullName>
    </submittedName>
</protein>
<name>A0AAD8C0D1_BIOPF</name>
<dbReference type="Pfam" id="PF04505">
    <property type="entry name" value="CD225"/>
    <property type="match status" value="1"/>
</dbReference>
<evidence type="ECO:0000256" key="4">
    <source>
        <dbReference type="ARBA" id="ARBA00022989"/>
    </source>
</evidence>
<evidence type="ECO:0000256" key="1">
    <source>
        <dbReference type="ARBA" id="ARBA00004370"/>
    </source>
</evidence>
<dbReference type="EMBL" id="JASAOG010000018">
    <property type="protein sequence ID" value="KAK0064166.1"/>
    <property type="molecule type" value="Genomic_DNA"/>
</dbReference>
<sequence length="255" mass="29006">MSILSRCPSSPLPPPNDSEPQAQNLPKMFKKDFRFTHLEEDFDHGEIMGHNESELQPQSLIPNANDFIPHIPADSGQAEEKRSNESNTESQKKDIDSIDSHLNNYQTPQSQTNDTAHQNFHVQYAEGKVNMMKDNVIIRPDGTPYIDTQGIAIRWSEHERPLRKRRLLITKVFSVISCFMFFPTGIPAAYFAFRAEKEFQEGVSRDNINRAMKFAKRSEKFIIMSVVMCVVVATLIVAIINRPDISNMPRGTLVG</sequence>
<dbReference type="AlphaFoldDB" id="A0AAD8C0D1"/>
<evidence type="ECO:0000313" key="9">
    <source>
        <dbReference type="Proteomes" id="UP001233172"/>
    </source>
</evidence>
<evidence type="ECO:0000256" key="3">
    <source>
        <dbReference type="ARBA" id="ARBA00022692"/>
    </source>
</evidence>
<comment type="similarity">
    <text evidence="2">Belongs to the CD225/Dispanin family.</text>
</comment>
<keyword evidence="4 7" id="KW-1133">Transmembrane helix</keyword>
<reference evidence="8" key="1">
    <citation type="journal article" date="2023" name="PLoS Negl. Trop. Dis.">
        <title>A genome sequence for Biomphalaria pfeifferi, the major vector snail for the human-infecting parasite Schistosoma mansoni.</title>
        <authorList>
            <person name="Bu L."/>
            <person name="Lu L."/>
            <person name="Laidemitt M.R."/>
            <person name="Zhang S.M."/>
            <person name="Mutuku M."/>
            <person name="Mkoji G."/>
            <person name="Steinauer M."/>
            <person name="Loker E.S."/>
        </authorList>
    </citation>
    <scope>NUCLEOTIDE SEQUENCE</scope>
    <source>
        <strain evidence="8">KasaAsao</strain>
    </source>
</reference>